<accession>A0ABT4Q5W4</accession>
<dbReference type="InterPro" id="IPR050490">
    <property type="entry name" value="Bact_solute-bd_prot1"/>
</dbReference>
<keyword evidence="2" id="KW-1185">Reference proteome</keyword>
<proteinExistence type="predicted"/>
<dbReference type="RefSeq" id="WP_269880685.1">
    <property type="nucleotide sequence ID" value="NZ_JAQAGZ010000004.1"/>
</dbReference>
<dbReference type="PANTHER" id="PTHR43649:SF12">
    <property type="entry name" value="DIACETYLCHITOBIOSE BINDING PROTEIN DASA"/>
    <property type="match status" value="1"/>
</dbReference>
<dbReference type="SUPFAM" id="SSF53850">
    <property type="entry name" value="Periplasmic binding protein-like II"/>
    <property type="match status" value="1"/>
</dbReference>
<dbReference type="Pfam" id="PF13416">
    <property type="entry name" value="SBP_bac_8"/>
    <property type="match status" value="1"/>
</dbReference>
<organism evidence="1 2">
    <name type="scientific">Paenibacillus gyeongsangnamensis</name>
    <dbReference type="NCBI Taxonomy" id="3388067"/>
    <lineage>
        <taxon>Bacteria</taxon>
        <taxon>Bacillati</taxon>
        <taxon>Bacillota</taxon>
        <taxon>Bacilli</taxon>
        <taxon>Bacillales</taxon>
        <taxon>Paenibacillaceae</taxon>
        <taxon>Paenibacillus</taxon>
    </lineage>
</organism>
<gene>
    <name evidence="1" type="ORF">O9H85_07475</name>
</gene>
<protein>
    <submittedName>
        <fullName evidence="1">Extracellular solute-binding protein</fullName>
    </submittedName>
</protein>
<dbReference type="PROSITE" id="PS51257">
    <property type="entry name" value="PROKAR_LIPOPROTEIN"/>
    <property type="match status" value="1"/>
</dbReference>
<evidence type="ECO:0000313" key="2">
    <source>
        <dbReference type="Proteomes" id="UP001527882"/>
    </source>
</evidence>
<sequence length="446" mass="49760">MNRKRNGSWSKGLSAVICTGLLLTACSGGGEANKAKDDPKSPGISKDPVTVKFATTQGIFNEAEFKQYVTDPVVKKYPNITVEYINMSTQGSSLNELVSAGTIPDVVVGYGATLKQLKELKLFSNMDPLIKKYQLDLSRIIPQTLEYTKVNSDTDYYGGLPLFNNAFGLFYNKTLFDKFGVPYPKDGMTWEEVGDLGKKLTRVYDGTQYRGFFPDGVNRMINQIELLQLNKDNKSILTTEPWKKAFDLWNYVYNYPGNADAPYNTINFGNNVTAFGKGELAMIAGYSATLLSLRKIPDLNFDIVTYPQHKDHMGYSTNVDTPNFSITEQSKVKDAAFLVLQTMLTDEVQLDLARNAKMSILNNDQVRAEFGKAIPEFQGKNMNLSAMAKLKPSVPKTPKYSTSDTNKIVSDAYESVLKKEKDVNTALRDADEAMNKLVEQKIKLNP</sequence>
<comment type="caution">
    <text evidence="1">The sequence shown here is derived from an EMBL/GenBank/DDBJ whole genome shotgun (WGS) entry which is preliminary data.</text>
</comment>
<evidence type="ECO:0000313" key="1">
    <source>
        <dbReference type="EMBL" id="MCZ8512269.1"/>
    </source>
</evidence>
<dbReference type="Gene3D" id="3.40.190.10">
    <property type="entry name" value="Periplasmic binding protein-like II"/>
    <property type="match status" value="1"/>
</dbReference>
<dbReference type="InterPro" id="IPR006059">
    <property type="entry name" value="SBP"/>
</dbReference>
<dbReference type="EMBL" id="JAQAGZ010000004">
    <property type="protein sequence ID" value="MCZ8512269.1"/>
    <property type="molecule type" value="Genomic_DNA"/>
</dbReference>
<dbReference type="PANTHER" id="PTHR43649">
    <property type="entry name" value="ARABINOSE-BINDING PROTEIN-RELATED"/>
    <property type="match status" value="1"/>
</dbReference>
<reference evidence="1 2" key="1">
    <citation type="submission" date="2022-12" db="EMBL/GenBank/DDBJ databases">
        <title>Draft genome sequence of Paenibacillus sp. dW9.</title>
        <authorList>
            <person name="Choi E.-W."/>
            <person name="Kim D.-U."/>
        </authorList>
    </citation>
    <scope>NUCLEOTIDE SEQUENCE [LARGE SCALE GENOMIC DNA]</scope>
    <source>
        <strain evidence="2">dW9</strain>
    </source>
</reference>
<dbReference type="Proteomes" id="UP001527882">
    <property type="component" value="Unassembled WGS sequence"/>
</dbReference>
<name>A0ABT4Q5W4_9BACL</name>